<dbReference type="AlphaFoldDB" id="A0AB37AT65"/>
<evidence type="ECO:0000259" key="3">
    <source>
        <dbReference type="Pfam" id="PF08541"/>
    </source>
</evidence>
<dbReference type="InterPro" id="IPR013747">
    <property type="entry name" value="ACP_syn_III_C"/>
</dbReference>
<dbReference type="SUPFAM" id="SSF53901">
    <property type="entry name" value="Thiolase-like"/>
    <property type="match status" value="1"/>
</dbReference>
<dbReference type="PANTHER" id="PTHR34069">
    <property type="entry name" value="3-OXOACYL-[ACYL-CARRIER-PROTEIN] SYNTHASE 3"/>
    <property type="match status" value="1"/>
</dbReference>
<dbReference type="GO" id="GO:0004315">
    <property type="term" value="F:3-oxoacyl-[acyl-carrier-protein] synthase activity"/>
    <property type="evidence" value="ECO:0007669"/>
    <property type="project" value="InterPro"/>
</dbReference>
<dbReference type="Proteomes" id="UP000237811">
    <property type="component" value="Unassembled WGS sequence"/>
</dbReference>
<dbReference type="EMBL" id="PVFR01000047">
    <property type="protein sequence ID" value="PRE47460.1"/>
    <property type="molecule type" value="Genomic_DNA"/>
</dbReference>
<evidence type="ECO:0000256" key="2">
    <source>
        <dbReference type="ARBA" id="ARBA00023315"/>
    </source>
</evidence>
<dbReference type="GO" id="GO:0044550">
    <property type="term" value="P:secondary metabolite biosynthetic process"/>
    <property type="evidence" value="ECO:0007669"/>
    <property type="project" value="TreeGrafter"/>
</dbReference>
<dbReference type="InterPro" id="IPR016039">
    <property type="entry name" value="Thiolase-like"/>
</dbReference>
<organism evidence="5 6">
    <name type="scientific">Burkholderia multivorans</name>
    <dbReference type="NCBI Taxonomy" id="87883"/>
    <lineage>
        <taxon>Bacteria</taxon>
        <taxon>Pseudomonadati</taxon>
        <taxon>Pseudomonadota</taxon>
        <taxon>Betaproteobacteria</taxon>
        <taxon>Burkholderiales</taxon>
        <taxon>Burkholderiaceae</taxon>
        <taxon>Burkholderia</taxon>
        <taxon>Burkholderia cepacia complex</taxon>
    </lineage>
</organism>
<name>A0AB37AT65_9BURK</name>
<dbReference type="RefSeq" id="WP_105777127.1">
    <property type="nucleotide sequence ID" value="NZ_PVFQ01000024.1"/>
</dbReference>
<keyword evidence="1" id="KW-0808">Transferase</keyword>
<sequence length="308" mass="33399">MMDDAAITHVACHLPGLVEDVASWGSRTGQYAAVSGLERAGMRSYRRAMGQTAIGLAASAIQRLMLASRITADTVDCLIYVHTLQGSIAPPPMSLPGLLCDRFGFTRAETFSFAQQHCASALGALRVIRAMFVARPQVRRVLLVGADVMPLEPDRLMRGEGILSDGAFAALVQRGGTINRLLAVGTHCTGLGWRGTSGRDEPAIAAQHFLSARSLITNTLRQAACSPDDLQLILPHHLELPTWYRLMDSLRIPRGRLFTRNFARIGHVTVSDPFVNLVDCDDILVPGRPYLLFARGVGGFCAAALLRR</sequence>
<evidence type="ECO:0000313" key="6">
    <source>
        <dbReference type="Proteomes" id="UP000237811"/>
    </source>
</evidence>
<dbReference type="Pfam" id="PF08541">
    <property type="entry name" value="ACP_syn_III_C"/>
    <property type="match status" value="1"/>
</dbReference>
<dbReference type="PANTHER" id="PTHR34069:SF2">
    <property type="entry name" value="BETA-KETOACYL-[ACYL-CARRIER-PROTEIN] SYNTHASE III"/>
    <property type="match status" value="1"/>
</dbReference>
<evidence type="ECO:0000256" key="1">
    <source>
        <dbReference type="ARBA" id="ARBA00022679"/>
    </source>
</evidence>
<proteinExistence type="predicted"/>
<feature type="domain" description="Beta-ketoacyl-[acyl-carrier-protein] synthase III C-terminal" evidence="3">
    <location>
        <begin position="220"/>
        <end position="307"/>
    </location>
</feature>
<evidence type="ECO:0000259" key="4">
    <source>
        <dbReference type="Pfam" id="PF08545"/>
    </source>
</evidence>
<accession>A0AB37AT65</accession>
<dbReference type="InterPro" id="IPR013751">
    <property type="entry name" value="ACP_syn_III_N"/>
</dbReference>
<feature type="domain" description="Beta-ketoacyl-[acyl-carrier-protein] synthase III N-terminal" evidence="4">
    <location>
        <begin position="115"/>
        <end position="187"/>
    </location>
</feature>
<evidence type="ECO:0000313" key="5">
    <source>
        <dbReference type="EMBL" id="PRE47460.1"/>
    </source>
</evidence>
<protein>
    <submittedName>
        <fullName evidence="5">3-oxoacyl-ACP synthase</fullName>
    </submittedName>
</protein>
<dbReference type="GO" id="GO:0006633">
    <property type="term" value="P:fatty acid biosynthetic process"/>
    <property type="evidence" value="ECO:0007669"/>
    <property type="project" value="InterPro"/>
</dbReference>
<reference evidence="5 6" key="1">
    <citation type="submission" date="2018-03" db="EMBL/GenBank/DDBJ databases">
        <authorList>
            <person name="Nguyen K."/>
            <person name="Fouts D."/>
            <person name="Sutton G."/>
        </authorList>
    </citation>
    <scope>NUCLEOTIDE SEQUENCE [LARGE SCALE GENOMIC DNA]</scope>
    <source>
        <strain evidence="5 6">AU14328</strain>
    </source>
</reference>
<dbReference type="Pfam" id="PF08545">
    <property type="entry name" value="ACP_syn_III"/>
    <property type="match status" value="1"/>
</dbReference>
<comment type="caution">
    <text evidence="5">The sequence shown here is derived from an EMBL/GenBank/DDBJ whole genome shotgun (WGS) entry which is preliminary data.</text>
</comment>
<gene>
    <name evidence="5" type="ORF">C6P99_15380</name>
</gene>
<dbReference type="Gene3D" id="3.40.47.10">
    <property type="match status" value="2"/>
</dbReference>
<keyword evidence="2" id="KW-0012">Acyltransferase</keyword>